<gene>
    <name evidence="3" type="ORF">N1851_003840</name>
</gene>
<dbReference type="AlphaFoldDB" id="A0AA47PB89"/>
<feature type="domain" description="Myb/SANT-like DNA-binding" evidence="2">
    <location>
        <begin position="8"/>
        <end position="83"/>
    </location>
</feature>
<protein>
    <recommendedName>
        <fullName evidence="2">Myb/SANT-like DNA-binding domain-containing protein</fullName>
    </recommendedName>
</protein>
<feature type="region of interest" description="Disordered" evidence="1">
    <location>
        <begin position="82"/>
        <end position="102"/>
    </location>
</feature>
<dbReference type="Proteomes" id="UP001174136">
    <property type="component" value="Unassembled WGS sequence"/>
</dbReference>
<evidence type="ECO:0000256" key="1">
    <source>
        <dbReference type="SAM" id="MobiDB-lite"/>
    </source>
</evidence>
<sequence length="204" mass="22722">MADLSGGKKEQFSGEETDLLMREVKTRKQTIYRASRNPPKIPEVKQAWEDVAVSMSSSSGITRTAAQCHECYDVRRRGKQKLAAHRKQLTETGGGPPLTTTEDLTSTEDIAASTLTAESIEGFGGLEVGVHGNAIIAIHQVSRRQNTFRQEDHPFLDLQQAGFNMLERELGGIRQSVQWVNPHLSHMEMLQRLLGRIVDSLGRQ</sequence>
<comment type="caution">
    <text evidence="3">The sequence shown here is derived from an EMBL/GenBank/DDBJ whole genome shotgun (WGS) entry which is preliminary data.</text>
</comment>
<organism evidence="3 4">
    <name type="scientific">Merluccius polli</name>
    <name type="common">Benguela hake</name>
    <name type="synonym">Merluccius cadenati</name>
    <dbReference type="NCBI Taxonomy" id="89951"/>
    <lineage>
        <taxon>Eukaryota</taxon>
        <taxon>Metazoa</taxon>
        <taxon>Chordata</taxon>
        <taxon>Craniata</taxon>
        <taxon>Vertebrata</taxon>
        <taxon>Euteleostomi</taxon>
        <taxon>Actinopterygii</taxon>
        <taxon>Neopterygii</taxon>
        <taxon>Teleostei</taxon>
        <taxon>Neoteleostei</taxon>
        <taxon>Acanthomorphata</taxon>
        <taxon>Zeiogadaria</taxon>
        <taxon>Gadariae</taxon>
        <taxon>Gadiformes</taxon>
        <taxon>Gadoidei</taxon>
        <taxon>Merlucciidae</taxon>
        <taxon>Merluccius</taxon>
    </lineage>
</organism>
<dbReference type="EMBL" id="JAOPHQ010000586">
    <property type="protein sequence ID" value="KAK0154068.1"/>
    <property type="molecule type" value="Genomic_DNA"/>
</dbReference>
<evidence type="ECO:0000313" key="3">
    <source>
        <dbReference type="EMBL" id="KAK0154068.1"/>
    </source>
</evidence>
<evidence type="ECO:0000313" key="4">
    <source>
        <dbReference type="Proteomes" id="UP001174136"/>
    </source>
</evidence>
<dbReference type="InterPro" id="IPR028002">
    <property type="entry name" value="Myb_DNA-bind_5"/>
</dbReference>
<proteinExistence type="predicted"/>
<dbReference type="PANTHER" id="PTHR23098:SF23">
    <property type="entry name" value="MYB-RELATED TRANSCRIPTION FACTOR, PARTNER OF PROFILIN-LIKE ISOFORM X2-RELATED"/>
    <property type="match status" value="1"/>
</dbReference>
<dbReference type="Pfam" id="PF13873">
    <property type="entry name" value="Myb_DNA-bind_5"/>
    <property type="match status" value="1"/>
</dbReference>
<accession>A0AA47PB89</accession>
<dbReference type="PANTHER" id="PTHR23098">
    <property type="entry name" value="AGAP001331-PA-RELATED"/>
    <property type="match status" value="1"/>
</dbReference>
<evidence type="ECO:0000259" key="2">
    <source>
        <dbReference type="Pfam" id="PF13873"/>
    </source>
</evidence>
<keyword evidence="4" id="KW-1185">Reference proteome</keyword>
<dbReference type="GO" id="GO:0005634">
    <property type="term" value="C:nucleus"/>
    <property type="evidence" value="ECO:0007669"/>
    <property type="project" value="TreeGrafter"/>
</dbReference>
<name>A0AA47PB89_MERPO</name>
<reference evidence="3" key="1">
    <citation type="journal article" date="2023" name="Front. Mar. Sci.">
        <title>A new Merluccius polli reference genome to investigate the effects of global change in West African waters.</title>
        <authorList>
            <person name="Mateo J.L."/>
            <person name="Blanco-Fernandez C."/>
            <person name="Garcia-Vazquez E."/>
            <person name="Machado-Schiaffino G."/>
        </authorList>
    </citation>
    <scope>NUCLEOTIDE SEQUENCE</scope>
    <source>
        <strain evidence="3">C29</strain>
        <tissue evidence="3">Fin</tissue>
    </source>
</reference>